<sequence length="88" mass="9794">MRLSDIERDQPVFAREGDVNVGAVRAIRNDHVLIHFENFGEAKITVDQIASVHDGKVMLNVAALPPELAQAIGHAHDREEPVHRMPPK</sequence>
<dbReference type="Proteomes" id="UP001243420">
    <property type="component" value="Chromosome"/>
</dbReference>
<proteinExistence type="predicted"/>
<accession>A0ABY8L791</accession>
<organism evidence="1 2">
    <name type="scientific">Jannaschia ovalis</name>
    <dbReference type="NCBI Taxonomy" id="3038773"/>
    <lineage>
        <taxon>Bacteria</taxon>
        <taxon>Pseudomonadati</taxon>
        <taxon>Pseudomonadota</taxon>
        <taxon>Alphaproteobacteria</taxon>
        <taxon>Rhodobacterales</taxon>
        <taxon>Roseobacteraceae</taxon>
        <taxon>Jannaschia</taxon>
    </lineage>
</organism>
<gene>
    <name evidence="1" type="ORF">P8627_08650</name>
</gene>
<keyword evidence="2" id="KW-1185">Reference proteome</keyword>
<protein>
    <submittedName>
        <fullName evidence="1">Uncharacterized protein</fullName>
    </submittedName>
</protein>
<reference evidence="1 2" key="1">
    <citation type="submission" date="2023-04" db="EMBL/GenBank/DDBJ databases">
        <title>Jannaschia ovalis sp. nov., a marine bacterium isolated from sea tidal flat.</title>
        <authorList>
            <person name="Kwon D.Y."/>
            <person name="Kim J.-J."/>
        </authorList>
    </citation>
    <scope>NUCLEOTIDE SEQUENCE [LARGE SCALE GENOMIC DNA]</scope>
    <source>
        <strain evidence="1 2">GRR-S6-38</strain>
    </source>
</reference>
<evidence type="ECO:0000313" key="2">
    <source>
        <dbReference type="Proteomes" id="UP001243420"/>
    </source>
</evidence>
<name>A0ABY8L791_9RHOB</name>
<dbReference type="RefSeq" id="WP_279963698.1">
    <property type="nucleotide sequence ID" value="NZ_CP122537.1"/>
</dbReference>
<dbReference type="EMBL" id="CP122537">
    <property type="protein sequence ID" value="WGH77134.1"/>
    <property type="molecule type" value="Genomic_DNA"/>
</dbReference>
<evidence type="ECO:0000313" key="1">
    <source>
        <dbReference type="EMBL" id="WGH77134.1"/>
    </source>
</evidence>